<keyword evidence="9" id="KW-1185">Reference proteome</keyword>
<dbReference type="GO" id="GO:0005886">
    <property type="term" value="C:plasma membrane"/>
    <property type="evidence" value="ECO:0007669"/>
    <property type="project" value="UniProtKB-SubCell"/>
</dbReference>
<accession>A0A7Z7ETZ2</accession>
<keyword evidence="5 7" id="KW-1133">Transmembrane helix</keyword>
<comment type="similarity">
    <text evidence="2">Belongs to the polysaccharide synthase family.</text>
</comment>
<dbReference type="Pfam" id="PF13440">
    <property type="entry name" value="Polysacc_synt_3"/>
    <property type="match status" value="1"/>
</dbReference>
<evidence type="ECO:0000313" key="8">
    <source>
        <dbReference type="EMBL" id="RUO41616.1"/>
    </source>
</evidence>
<sequence>MIKRQFLRLISPLKSAIEKKHRNFVASSALIQLLPLITAPIIARLYSPYDFGIYAVYYAIAIIISSISTLAFHNAILTEKRHSSIKIATLISLMFSLIINSVFFLSVILIEDSYLSILLGDGIIPYVGILPITTFLASSYLILYTLAIRCEYYSLLGSNKIILGISTMSLQILIGIIGFGAAGFIAANIIGYSIAIFLMLRVSFNILFEASVFPKWSQTIFVLIKNRKLVYYTMPSNLINTLTTQVPELMINKLFGAEAVGQYSLANRMINMPLSFISSSVQDIFRQKSSRETQDTGNCSSTFDSFLLLMICLSVLLVIPLVIVMPYIFPIIFGNKWQESGLLIQAMSFLIVTRFISSPLSYVWIVKRKEAHDLLWQTGLFAISIISFVITAYSELVDKLYFTLFLYSCLSSLWYIFCITVSFRFSRQRS</sequence>
<evidence type="ECO:0000256" key="1">
    <source>
        <dbReference type="ARBA" id="ARBA00004651"/>
    </source>
</evidence>
<evidence type="ECO:0008006" key="10">
    <source>
        <dbReference type="Google" id="ProtNLM"/>
    </source>
</evidence>
<dbReference type="Proteomes" id="UP000287766">
    <property type="component" value="Unassembled WGS sequence"/>
</dbReference>
<protein>
    <recommendedName>
        <fullName evidence="10">Polysaccharide biosynthesis protein</fullName>
    </recommendedName>
</protein>
<feature type="transmembrane region" description="Helical" evidence="7">
    <location>
        <begin position="87"/>
        <end position="110"/>
    </location>
</feature>
<dbReference type="AlphaFoldDB" id="A0A7Z7ETZ2"/>
<feature type="transmembrane region" description="Helical" evidence="7">
    <location>
        <begin position="400"/>
        <end position="423"/>
    </location>
</feature>
<feature type="transmembrane region" description="Helical" evidence="7">
    <location>
        <begin position="341"/>
        <end position="362"/>
    </location>
</feature>
<organism evidence="8 9">
    <name type="scientific">Pseudidiomarina aestuarii</name>
    <dbReference type="NCBI Taxonomy" id="624146"/>
    <lineage>
        <taxon>Bacteria</taxon>
        <taxon>Pseudomonadati</taxon>
        <taxon>Pseudomonadota</taxon>
        <taxon>Gammaproteobacteria</taxon>
        <taxon>Alteromonadales</taxon>
        <taxon>Idiomarinaceae</taxon>
        <taxon>Pseudidiomarina</taxon>
    </lineage>
</organism>
<feature type="transmembrane region" description="Helical" evidence="7">
    <location>
        <begin position="21"/>
        <end position="43"/>
    </location>
</feature>
<dbReference type="RefSeq" id="WP_169930351.1">
    <property type="nucleotide sequence ID" value="NZ_PIPR01000001.1"/>
</dbReference>
<gene>
    <name evidence="8" type="ORF">CWE22_05515</name>
</gene>
<dbReference type="PANTHER" id="PTHR30250">
    <property type="entry name" value="PST FAMILY PREDICTED COLANIC ACID TRANSPORTER"/>
    <property type="match status" value="1"/>
</dbReference>
<feature type="transmembrane region" description="Helical" evidence="7">
    <location>
        <begin position="374"/>
        <end position="394"/>
    </location>
</feature>
<feature type="transmembrane region" description="Helical" evidence="7">
    <location>
        <begin position="122"/>
        <end position="149"/>
    </location>
</feature>
<keyword evidence="3" id="KW-1003">Cell membrane</keyword>
<dbReference type="EMBL" id="PIPR01000001">
    <property type="protein sequence ID" value="RUO41616.1"/>
    <property type="molecule type" value="Genomic_DNA"/>
</dbReference>
<feature type="transmembrane region" description="Helical" evidence="7">
    <location>
        <begin position="189"/>
        <end position="208"/>
    </location>
</feature>
<dbReference type="PANTHER" id="PTHR30250:SF10">
    <property type="entry name" value="LIPOPOLYSACCHARIDE BIOSYNTHESIS PROTEIN WZXC"/>
    <property type="match status" value="1"/>
</dbReference>
<keyword evidence="6 7" id="KW-0472">Membrane</keyword>
<evidence type="ECO:0000256" key="2">
    <source>
        <dbReference type="ARBA" id="ARBA00007430"/>
    </source>
</evidence>
<name>A0A7Z7ETZ2_9GAMM</name>
<feature type="transmembrane region" description="Helical" evidence="7">
    <location>
        <begin position="306"/>
        <end position="329"/>
    </location>
</feature>
<evidence type="ECO:0000256" key="3">
    <source>
        <dbReference type="ARBA" id="ARBA00022475"/>
    </source>
</evidence>
<evidence type="ECO:0000256" key="7">
    <source>
        <dbReference type="SAM" id="Phobius"/>
    </source>
</evidence>
<dbReference type="InterPro" id="IPR050833">
    <property type="entry name" value="Poly_Biosynth_Transport"/>
</dbReference>
<feature type="transmembrane region" description="Helical" evidence="7">
    <location>
        <begin position="55"/>
        <end position="75"/>
    </location>
</feature>
<comment type="subcellular location">
    <subcellularLocation>
        <location evidence="1">Cell membrane</location>
        <topology evidence="1">Multi-pass membrane protein</topology>
    </subcellularLocation>
</comment>
<evidence type="ECO:0000256" key="6">
    <source>
        <dbReference type="ARBA" id="ARBA00023136"/>
    </source>
</evidence>
<keyword evidence="4 7" id="KW-0812">Transmembrane</keyword>
<feature type="transmembrane region" description="Helical" evidence="7">
    <location>
        <begin position="161"/>
        <end position="183"/>
    </location>
</feature>
<evidence type="ECO:0000313" key="9">
    <source>
        <dbReference type="Proteomes" id="UP000287766"/>
    </source>
</evidence>
<evidence type="ECO:0000256" key="5">
    <source>
        <dbReference type="ARBA" id="ARBA00022989"/>
    </source>
</evidence>
<proteinExistence type="inferred from homology"/>
<evidence type="ECO:0000256" key="4">
    <source>
        <dbReference type="ARBA" id="ARBA00022692"/>
    </source>
</evidence>
<reference evidence="9" key="1">
    <citation type="journal article" date="2018" name="Front. Microbiol.">
        <title>Genome-Based Analysis Reveals the Taxonomy and Diversity of the Family Idiomarinaceae.</title>
        <authorList>
            <person name="Liu Y."/>
            <person name="Lai Q."/>
            <person name="Shao Z."/>
        </authorList>
    </citation>
    <scope>NUCLEOTIDE SEQUENCE [LARGE SCALE GENOMIC DNA]</scope>
    <source>
        <strain evidence="9">KYW314</strain>
    </source>
</reference>
<comment type="caution">
    <text evidence="8">The sequence shown here is derived from an EMBL/GenBank/DDBJ whole genome shotgun (WGS) entry which is preliminary data.</text>
</comment>